<dbReference type="AlphaFoldDB" id="Q4PNF3"/>
<dbReference type="PRINTS" id="PR00368">
    <property type="entry name" value="FADPNR"/>
</dbReference>
<comment type="cofactor">
    <cofactor evidence="1">
        <name>FAD</name>
        <dbReference type="ChEBI" id="CHEBI:57692"/>
    </cofactor>
</comment>
<reference evidence="7" key="1">
    <citation type="journal article" date="2005" name="PLoS Biol.">
        <title>New insights into metabolic properties of marine bacteria encoding proteorhodopsins.</title>
        <authorList>
            <person name="Sabehi G."/>
            <person name="Loy A."/>
            <person name="Jung K.H."/>
            <person name="Partha R."/>
            <person name="Spudich J.L."/>
            <person name="Isaacson T."/>
            <person name="Hirschberg J."/>
            <person name="Wagner M."/>
            <person name="Beja O."/>
        </authorList>
    </citation>
    <scope>NUCLEOTIDE SEQUENCE</scope>
</reference>
<keyword evidence="4" id="KW-0560">Oxidoreductase</keyword>
<name>Q4PNF3_UNCMB</name>
<protein>
    <submittedName>
        <fullName evidence="7">Putative ferredoxin reductase</fullName>
    </submittedName>
</protein>
<dbReference type="SUPFAM" id="SSF55424">
    <property type="entry name" value="FAD/NAD-linked reductases, dimerisation (C-terminal) domain"/>
    <property type="match status" value="1"/>
</dbReference>
<organism evidence="7">
    <name type="scientific">Uncultured marine bacterium 66A03</name>
    <dbReference type="NCBI Taxonomy" id="331677"/>
    <lineage>
        <taxon>Bacteria</taxon>
        <taxon>environmental samples</taxon>
    </lineage>
</organism>
<dbReference type="PROSITE" id="PS51257">
    <property type="entry name" value="PROKAR_LIPOPROTEIN"/>
    <property type="match status" value="1"/>
</dbReference>
<evidence type="ECO:0000256" key="2">
    <source>
        <dbReference type="ARBA" id="ARBA00022630"/>
    </source>
</evidence>
<dbReference type="PANTHER" id="PTHR43557">
    <property type="entry name" value="APOPTOSIS-INDUCING FACTOR 1"/>
    <property type="match status" value="1"/>
</dbReference>
<dbReference type="Gene3D" id="3.50.50.60">
    <property type="entry name" value="FAD/NAD(P)-binding domain"/>
    <property type="match status" value="2"/>
</dbReference>
<dbReference type="PANTHER" id="PTHR43557:SF2">
    <property type="entry name" value="RIESKE DOMAIN-CONTAINING PROTEIN-RELATED"/>
    <property type="match status" value="1"/>
</dbReference>
<feature type="domain" description="FAD/NAD(P)-binding" evidence="5">
    <location>
        <begin position="2"/>
        <end position="297"/>
    </location>
</feature>
<evidence type="ECO:0000259" key="6">
    <source>
        <dbReference type="Pfam" id="PF14759"/>
    </source>
</evidence>
<dbReference type="Gene3D" id="3.30.390.30">
    <property type="match status" value="1"/>
</dbReference>
<accession>Q4PNF3</accession>
<dbReference type="GO" id="GO:0005737">
    <property type="term" value="C:cytoplasm"/>
    <property type="evidence" value="ECO:0007669"/>
    <property type="project" value="TreeGrafter"/>
</dbReference>
<dbReference type="InterPro" id="IPR028202">
    <property type="entry name" value="Reductase_C"/>
</dbReference>
<keyword evidence="2" id="KW-0285">Flavoprotein</keyword>
<evidence type="ECO:0000313" key="7">
    <source>
        <dbReference type="EMBL" id="AAY68313.1"/>
    </source>
</evidence>
<keyword evidence="3" id="KW-0274">FAD</keyword>
<evidence type="ECO:0000256" key="4">
    <source>
        <dbReference type="ARBA" id="ARBA00023002"/>
    </source>
</evidence>
<dbReference type="EMBL" id="DQ065755">
    <property type="protein sequence ID" value="AAY68313.1"/>
    <property type="molecule type" value="Genomic_DNA"/>
</dbReference>
<dbReference type="InterPro" id="IPR050446">
    <property type="entry name" value="FAD-oxidoreductase/Apoptosis"/>
</dbReference>
<dbReference type="Pfam" id="PF07992">
    <property type="entry name" value="Pyr_redox_2"/>
    <property type="match status" value="1"/>
</dbReference>
<dbReference type="GO" id="GO:0016651">
    <property type="term" value="F:oxidoreductase activity, acting on NAD(P)H"/>
    <property type="evidence" value="ECO:0007669"/>
    <property type="project" value="TreeGrafter"/>
</dbReference>
<dbReference type="InterPro" id="IPR016156">
    <property type="entry name" value="FAD/NAD-linked_Rdtase_dimer_sf"/>
</dbReference>
<sequence>MKKIVIIGASHAGISCAEKLRRYGFDGRITLIDRIPGLPVQRPPLSKDFLKYKNVELHSFYLRQKEYYEREKIELVTGKDVVAINRESNSMIFEGDSEINYDVLILATGADAKIPDYVRKDISNIYVLRDNEDAVRLKEGALIANKAVIVGGGFIGLEVASSLRSIGLSVDLIEFAPRLLPRVSSQYISDYLQLVHQKEGVSIHLSQSIEEVIYSKFNKVEAVKLCSGKILRCDVLIYGIGVSPNIKLANDLGLSVADGVEVDSSYLAGKNIYAIGDVAYSSGEFNSRIESVFHAQFSATVAAASITNSPLPSQPVFWFWSDQYDLKLQIAGILPKPKKDEFLRGEVREGKKEGSFSVWNWYQNKLVCVEAVEDSQAYMVGKRLIEQNIPISPAIIKDRSVDLKEMLKNLL</sequence>
<dbReference type="Pfam" id="PF14759">
    <property type="entry name" value="Reductase_C"/>
    <property type="match status" value="1"/>
</dbReference>
<evidence type="ECO:0000256" key="1">
    <source>
        <dbReference type="ARBA" id="ARBA00001974"/>
    </source>
</evidence>
<dbReference type="InterPro" id="IPR036188">
    <property type="entry name" value="FAD/NAD-bd_sf"/>
</dbReference>
<feature type="domain" description="Reductase C-terminal" evidence="6">
    <location>
        <begin position="318"/>
        <end position="407"/>
    </location>
</feature>
<dbReference type="InterPro" id="IPR023753">
    <property type="entry name" value="FAD/NAD-binding_dom"/>
</dbReference>
<evidence type="ECO:0000259" key="5">
    <source>
        <dbReference type="Pfam" id="PF07992"/>
    </source>
</evidence>
<evidence type="ECO:0000256" key="3">
    <source>
        <dbReference type="ARBA" id="ARBA00022827"/>
    </source>
</evidence>
<proteinExistence type="predicted"/>
<dbReference type="PRINTS" id="PR00411">
    <property type="entry name" value="PNDRDTASEI"/>
</dbReference>
<dbReference type="SUPFAM" id="SSF51905">
    <property type="entry name" value="FAD/NAD(P)-binding domain"/>
    <property type="match status" value="2"/>
</dbReference>